<feature type="region of interest" description="Disordered" evidence="1">
    <location>
        <begin position="195"/>
        <end position="237"/>
    </location>
</feature>
<dbReference type="AlphaFoldDB" id="A0A2P6RZX3"/>
<dbReference type="OMA" id="FFRENGK"/>
<sequence>MDEEFFRENGKGIAAPSLVDLCVHVAIDNIRYLGDVGETDFDFLEQILPHCTKDQLMHIEKSTKGRDLSPVTDKLWKKLYEKEFGIERTNLVIERMRKKKVNFRWLQLYQAKLREVDEAENEAADRLKNSYKKEDARKQSRQVRICEKVPPSSNKRGWGGGRNYNVSNTKSNLLKKAKLDYLKSPEVRNAAVMKRTAFQRSAPPMKKSNGFSGNQLGASSNQSKPIERTFKPKKMPF</sequence>
<proteinExistence type="predicted"/>
<dbReference type="PANTHER" id="PTHR47543">
    <property type="entry name" value="OS08G0169600 PROTEIN"/>
    <property type="match status" value="1"/>
</dbReference>
<evidence type="ECO:0000313" key="3">
    <source>
        <dbReference type="Proteomes" id="UP000238479"/>
    </source>
</evidence>
<reference evidence="2 3" key="1">
    <citation type="journal article" date="2018" name="Nat. Genet.">
        <title>The Rosa genome provides new insights in the design of modern roses.</title>
        <authorList>
            <person name="Bendahmane M."/>
        </authorList>
    </citation>
    <scope>NUCLEOTIDE SEQUENCE [LARGE SCALE GENOMIC DNA]</scope>
    <source>
        <strain evidence="3">cv. Old Blush</strain>
    </source>
</reference>
<dbReference type="Gramene" id="PRQ51990">
    <property type="protein sequence ID" value="PRQ51990"/>
    <property type="gene ID" value="RchiOBHm_Chr2g0150641"/>
</dbReference>
<organism evidence="2 3">
    <name type="scientific">Rosa chinensis</name>
    <name type="common">China rose</name>
    <dbReference type="NCBI Taxonomy" id="74649"/>
    <lineage>
        <taxon>Eukaryota</taxon>
        <taxon>Viridiplantae</taxon>
        <taxon>Streptophyta</taxon>
        <taxon>Embryophyta</taxon>
        <taxon>Tracheophyta</taxon>
        <taxon>Spermatophyta</taxon>
        <taxon>Magnoliopsida</taxon>
        <taxon>eudicotyledons</taxon>
        <taxon>Gunneridae</taxon>
        <taxon>Pentapetalae</taxon>
        <taxon>rosids</taxon>
        <taxon>fabids</taxon>
        <taxon>Rosales</taxon>
        <taxon>Rosaceae</taxon>
        <taxon>Rosoideae</taxon>
        <taxon>Rosoideae incertae sedis</taxon>
        <taxon>Rosa</taxon>
    </lineage>
</organism>
<protein>
    <submittedName>
        <fullName evidence="2">Putative RNA polymerase II transcription factor SIII, subunit A</fullName>
    </submittedName>
</protein>
<dbReference type="PANTHER" id="PTHR47543:SF2">
    <property type="entry name" value="RNA POLYMERASE II TRANSCRIPTION FACTOR SIII SUBUNIT A"/>
    <property type="match status" value="1"/>
</dbReference>
<dbReference type="OrthoDB" id="21513at2759"/>
<comment type="caution">
    <text evidence="2">The sequence shown here is derived from an EMBL/GenBank/DDBJ whole genome shotgun (WGS) entry which is preliminary data.</text>
</comment>
<name>A0A2P6RZX3_ROSCH</name>
<dbReference type="EMBL" id="PDCK01000040">
    <property type="protein sequence ID" value="PRQ51990.1"/>
    <property type="molecule type" value="Genomic_DNA"/>
</dbReference>
<evidence type="ECO:0000313" key="2">
    <source>
        <dbReference type="EMBL" id="PRQ51990.1"/>
    </source>
</evidence>
<evidence type="ECO:0000256" key="1">
    <source>
        <dbReference type="SAM" id="MobiDB-lite"/>
    </source>
</evidence>
<dbReference type="Pfam" id="PF06881">
    <property type="entry name" value="Elongin_A"/>
    <property type="match status" value="1"/>
</dbReference>
<dbReference type="InterPro" id="IPR010684">
    <property type="entry name" value="RNA_pol_II_trans_fac_SIII_A"/>
</dbReference>
<accession>A0A2P6RZX3</accession>
<dbReference type="Gene3D" id="6.10.250.3180">
    <property type="match status" value="1"/>
</dbReference>
<feature type="compositionally biased region" description="Polar residues" evidence="1">
    <location>
        <begin position="209"/>
        <end position="224"/>
    </location>
</feature>
<gene>
    <name evidence="2" type="ORF">RchiOBHm_Chr2g0150641</name>
</gene>
<keyword evidence="3" id="KW-1185">Reference proteome</keyword>
<dbReference type="GO" id="GO:0006368">
    <property type="term" value="P:transcription elongation by RNA polymerase II"/>
    <property type="evidence" value="ECO:0007669"/>
    <property type="project" value="InterPro"/>
</dbReference>
<dbReference type="Proteomes" id="UP000238479">
    <property type="component" value="Chromosome 2"/>
</dbReference>
<dbReference type="GO" id="GO:0070449">
    <property type="term" value="C:elongin complex"/>
    <property type="evidence" value="ECO:0007669"/>
    <property type="project" value="InterPro"/>
</dbReference>
<dbReference type="STRING" id="74649.A0A2P6RZX3"/>